<dbReference type="CDD" id="cd11304">
    <property type="entry name" value="Cadherin_repeat"/>
    <property type="match status" value="2"/>
</dbReference>
<dbReference type="GO" id="GO:0016477">
    <property type="term" value="P:cell migration"/>
    <property type="evidence" value="ECO:0007669"/>
    <property type="project" value="TreeGrafter"/>
</dbReference>
<protein>
    <recommendedName>
        <fullName evidence="12">Cadherin domain-containing protein</fullName>
    </recommendedName>
</protein>
<keyword evidence="8" id="KW-0472">Membrane</keyword>
<dbReference type="Gene3D" id="2.60.40.60">
    <property type="entry name" value="Cadherins"/>
    <property type="match status" value="2"/>
</dbReference>
<keyword evidence="5" id="KW-0677">Repeat</keyword>
<dbReference type="InterPro" id="IPR015919">
    <property type="entry name" value="Cadherin-like_sf"/>
</dbReference>
<dbReference type="GO" id="GO:0007156">
    <property type="term" value="P:homophilic cell adhesion via plasma membrane adhesion molecules"/>
    <property type="evidence" value="ECO:0007669"/>
    <property type="project" value="InterPro"/>
</dbReference>
<dbReference type="GO" id="GO:0008013">
    <property type="term" value="F:beta-catenin binding"/>
    <property type="evidence" value="ECO:0007669"/>
    <property type="project" value="TreeGrafter"/>
</dbReference>
<evidence type="ECO:0000256" key="4">
    <source>
        <dbReference type="ARBA" id="ARBA00022729"/>
    </source>
</evidence>
<evidence type="ECO:0000259" key="12">
    <source>
        <dbReference type="PROSITE" id="PS50268"/>
    </source>
</evidence>
<dbReference type="GO" id="GO:0045296">
    <property type="term" value="F:cadherin binding"/>
    <property type="evidence" value="ECO:0007669"/>
    <property type="project" value="TreeGrafter"/>
</dbReference>
<organism evidence="13 14">
    <name type="scientific">Anopheles melas</name>
    <dbReference type="NCBI Taxonomy" id="34690"/>
    <lineage>
        <taxon>Eukaryota</taxon>
        <taxon>Metazoa</taxon>
        <taxon>Ecdysozoa</taxon>
        <taxon>Arthropoda</taxon>
        <taxon>Hexapoda</taxon>
        <taxon>Insecta</taxon>
        <taxon>Pterygota</taxon>
        <taxon>Neoptera</taxon>
        <taxon>Endopterygota</taxon>
        <taxon>Diptera</taxon>
        <taxon>Nematocera</taxon>
        <taxon>Culicoidea</taxon>
        <taxon>Culicidae</taxon>
        <taxon>Anophelinae</taxon>
        <taxon>Anopheles</taxon>
    </lineage>
</organism>
<evidence type="ECO:0000256" key="11">
    <source>
        <dbReference type="SAM" id="SignalP"/>
    </source>
</evidence>
<evidence type="ECO:0000256" key="9">
    <source>
        <dbReference type="ARBA" id="ARBA00023157"/>
    </source>
</evidence>
<feature type="chain" id="PRO_5008137498" description="Cadherin domain-containing protein" evidence="11">
    <location>
        <begin position="20"/>
        <end position="308"/>
    </location>
</feature>
<evidence type="ECO:0000256" key="5">
    <source>
        <dbReference type="ARBA" id="ARBA00022737"/>
    </source>
</evidence>
<evidence type="ECO:0000256" key="7">
    <source>
        <dbReference type="ARBA" id="ARBA00022989"/>
    </source>
</evidence>
<dbReference type="EnsemblMetazoa" id="AMEC010680-RA">
    <property type="protein sequence ID" value="AMEC010680-PA"/>
    <property type="gene ID" value="AMEC010680"/>
</dbReference>
<dbReference type="InterPro" id="IPR020894">
    <property type="entry name" value="Cadherin_CS"/>
</dbReference>
<reference evidence="14" key="1">
    <citation type="submission" date="2014-01" db="EMBL/GenBank/DDBJ databases">
        <title>The Genome Sequence of Anopheles melas CM1001059_A (V2).</title>
        <authorList>
            <consortium name="The Broad Institute Genomics Platform"/>
            <person name="Neafsey D.E."/>
            <person name="Besansky N."/>
            <person name="Howell P."/>
            <person name="Walton C."/>
            <person name="Young S.K."/>
            <person name="Zeng Q."/>
            <person name="Gargeya S."/>
            <person name="Fitzgerald M."/>
            <person name="Haas B."/>
            <person name="Abouelleil A."/>
            <person name="Allen A.W."/>
            <person name="Alvarado L."/>
            <person name="Arachchi H.M."/>
            <person name="Berlin A.M."/>
            <person name="Chapman S.B."/>
            <person name="Gainer-Dewar J."/>
            <person name="Goldberg J."/>
            <person name="Griggs A."/>
            <person name="Gujja S."/>
            <person name="Hansen M."/>
            <person name="Howarth C."/>
            <person name="Imamovic A."/>
            <person name="Ireland A."/>
            <person name="Larimer J."/>
            <person name="McCowan C."/>
            <person name="Murphy C."/>
            <person name="Pearson M."/>
            <person name="Poon T.W."/>
            <person name="Priest M."/>
            <person name="Roberts A."/>
            <person name="Saif S."/>
            <person name="Shea T."/>
            <person name="Sisk P."/>
            <person name="Sykes S."/>
            <person name="Wortman J."/>
            <person name="Nusbaum C."/>
            <person name="Birren B."/>
        </authorList>
    </citation>
    <scope>NUCLEOTIDE SEQUENCE [LARGE SCALE GENOMIC DNA]</scope>
    <source>
        <strain evidence="14">CM1001059</strain>
    </source>
</reference>
<dbReference type="FunFam" id="2.60.40.60:FF:000058">
    <property type="entry name" value="FAT atypical cadherin 3"/>
    <property type="match status" value="1"/>
</dbReference>
<dbReference type="PANTHER" id="PTHR24027:SF422">
    <property type="entry name" value="CADHERIN DOMAIN-CONTAINING PROTEIN"/>
    <property type="match status" value="1"/>
</dbReference>
<accession>A0A182TYL7</accession>
<keyword evidence="4 11" id="KW-0732">Signal</keyword>
<evidence type="ECO:0000256" key="3">
    <source>
        <dbReference type="ARBA" id="ARBA00022692"/>
    </source>
</evidence>
<dbReference type="InterPro" id="IPR002126">
    <property type="entry name" value="Cadherin-like_dom"/>
</dbReference>
<dbReference type="SUPFAM" id="SSF49313">
    <property type="entry name" value="Cadherin-like"/>
    <property type="match status" value="2"/>
</dbReference>
<keyword evidence="3" id="KW-0812">Transmembrane</keyword>
<keyword evidence="6 10" id="KW-0106">Calcium</keyword>
<keyword evidence="7" id="KW-1133">Transmembrane helix</keyword>
<feature type="domain" description="Cadherin" evidence="12">
    <location>
        <begin position="234"/>
        <end position="307"/>
    </location>
</feature>
<comment type="subcellular location">
    <subcellularLocation>
        <location evidence="1">Membrane</location>
        <topology evidence="1">Single-pass membrane protein</topology>
    </subcellularLocation>
</comment>
<reference evidence="13" key="2">
    <citation type="submission" date="2020-05" db="UniProtKB">
        <authorList>
            <consortium name="EnsemblMetazoa"/>
        </authorList>
    </citation>
    <scope>IDENTIFICATION</scope>
    <source>
        <strain evidence="13">CM1001059</strain>
    </source>
</reference>
<dbReference type="GO" id="GO:0016342">
    <property type="term" value="C:catenin complex"/>
    <property type="evidence" value="ECO:0007669"/>
    <property type="project" value="TreeGrafter"/>
</dbReference>
<dbReference type="PRINTS" id="PR00205">
    <property type="entry name" value="CADHERIN"/>
</dbReference>
<name>A0A182TYL7_9DIPT</name>
<dbReference type="Pfam" id="PF00028">
    <property type="entry name" value="Cadherin"/>
    <property type="match status" value="2"/>
</dbReference>
<keyword evidence="14" id="KW-1185">Reference proteome</keyword>
<dbReference type="Proteomes" id="UP000075902">
    <property type="component" value="Unassembled WGS sequence"/>
</dbReference>
<dbReference type="AlphaFoldDB" id="A0A182TYL7"/>
<keyword evidence="9" id="KW-1015">Disulfide bond</keyword>
<dbReference type="GO" id="GO:0005509">
    <property type="term" value="F:calcium ion binding"/>
    <property type="evidence" value="ECO:0007669"/>
    <property type="project" value="UniProtKB-UniRule"/>
</dbReference>
<sequence>MRQPMALFTLLALATYGLSLMSTVASVASSSRGSTSQQANSAAELHRLGGVSQLYDYRRELLLAGGERRKRSAFSTLYDTGNTLSVNEYGGGPVSSGNVGSGNAGSSKESYVGPELLRDNRKPSFVECDSYKPMLKEEQPVGTPVLRVTASDPDPRQTIEYSFVTTPGERARFRIDKSTGDITTAHIFDRDEPIREKEIYITVRATDNGRPRLDDVCTFKVTILDINDNPPVFDKVRYEESVTKDMKANLRVATISATDMDDGDNSIIKYEIVQQNPDSSYFKINENNGLLTLTKPVDRSPGQYYSIR</sequence>
<dbReference type="VEuPathDB" id="VectorBase:AMEC010680"/>
<dbReference type="PROSITE" id="PS00232">
    <property type="entry name" value="CADHERIN_1"/>
    <property type="match status" value="1"/>
</dbReference>
<dbReference type="STRING" id="34690.A0A182TYL7"/>
<dbReference type="InterPro" id="IPR039808">
    <property type="entry name" value="Cadherin"/>
</dbReference>
<evidence type="ECO:0000256" key="6">
    <source>
        <dbReference type="ARBA" id="ARBA00022837"/>
    </source>
</evidence>
<dbReference type="PANTHER" id="PTHR24027">
    <property type="entry name" value="CADHERIN-23"/>
    <property type="match status" value="1"/>
</dbReference>
<evidence type="ECO:0000256" key="2">
    <source>
        <dbReference type="ARBA" id="ARBA00022536"/>
    </source>
</evidence>
<feature type="signal peptide" evidence="11">
    <location>
        <begin position="1"/>
        <end position="19"/>
    </location>
</feature>
<evidence type="ECO:0000256" key="8">
    <source>
        <dbReference type="ARBA" id="ARBA00023136"/>
    </source>
</evidence>
<evidence type="ECO:0000313" key="13">
    <source>
        <dbReference type="EnsemblMetazoa" id="AMEC010680-PA"/>
    </source>
</evidence>
<dbReference type="PROSITE" id="PS50268">
    <property type="entry name" value="CADHERIN_2"/>
    <property type="match status" value="2"/>
</dbReference>
<feature type="domain" description="Cadherin" evidence="12">
    <location>
        <begin position="127"/>
        <end position="233"/>
    </location>
</feature>
<keyword evidence="2" id="KW-0245">EGF-like domain</keyword>
<proteinExistence type="predicted"/>
<evidence type="ECO:0000313" key="14">
    <source>
        <dbReference type="Proteomes" id="UP000075902"/>
    </source>
</evidence>
<dbReference type="SMART" id="SM00112">
    <property type="entry name" value="CA"/>
    <property type="match status" value="1"/>
</dbReference>
<evidence type="ECO:0000256" key="10">
    <source>
        <dbReference type="PROSITE-ProRule" id="PRU00043"/>
    </source>
</evidence>
<evidence type="ECO:0000256" key="1">
    <source>
        <dbReference type="ARBA" id="ARBA00004167"/>
    </source>
</evidence>